<name>A0ACB8E5Q8_9SAUR</name>
<accession>A0ACB8E5Q8</accession>
<comment type="caution">
    <text evidence="1">The sequence shown here is derived from an EMBL/GenBank/DDBJ whole genome shotgun (WGS) entry which is preliminary data.</text>
</comment>
<keyword evidence="2" id="KW-1185">Reference proteome</keyword>
<organism evidence="1 2">
    <name type="scientific">Sphaerodactylus townsendi</name>
    <dbReference type="NCBI Taxonomy" id="933632"/>
    <lineage>
        <taxon>Eukaryota</taxon>
        <taxon>Metazoa</taxon>
        <taxon>Chordata</taxon>
        <taxon>Craniata</taxon>
        <taxon>Vertebrata</taxon>
        <taxon>Euteleostomi</taxon>
        <taxon>Lepidosauria</taxon>
        <taxon>Squamata</taxon>
        <taxon>Bifurcata</taxon>
        <taxon>Gekkota</taxon>
        <taxon>Sphaerodactylidae</taxon>
        <taxon>Sphaerodactylus</taxon>
    </lineage>
</organism>
<reference evidence="1" key="1">
    <citation type="submission" date="2021-08" db="EMBL/GenBank/DDBJ databases">
        <title>The first chromosome-level gecko genome reveals the dynamic sex chromosomes of Neotropical dwarf geckos (Sphaerodactylidae: Sphaerodactylus).</title>
        <authorList>
            <person name="Pinto B.J."/>
            <person name="Keating S.E."/>
            <person name="Gamble T."/>
        </authorList>
    </citation>
    <scope>NUCLEOTIDE SEQUENCE</scope>
    <source>
        <strain evidence="1">TG3544</strain>
    </source>
</reference>
<protein>
    <submittedName>
        <fullName evidence="1">Uncharacterized protein</fullName>
    </submittedName>
</protein>
<dbReference type="Proteomes" id="UP000827872">
    <property type="component" value="Linkage Group LG17"/>
</dbReference>
<proteinExistence type="predicted"/>
<gene>
    <name evidence="1" type="ORF">K3G42_004042</name>
</gene>
<evidence type="ECO:0000313" key="2">
    <source>
        <dbReference type="Proteomes" id="UP000827872"/>
    </source>
</evidence>
<dbReference type="EMBL" id="CM037630">
    <property type="protein sequence ID" value="KAH7987384.1"/>
    <property type="molecule type" value="Genomic_DNA"/>
</dbReference>
<sequence length="131" mass="14518">MLPSFDDIFCVDFCIVDFCTNSIFLLFIVPPFSCSSLLFFAGLMAVIKLKTKTDFQKASLVAYKKNSGTLSYRLLGLFLSAPGAVEGMEKSKPSATDWAALPSQLHAKRQRKIPRALHRGCFCIFPLANES</sequence>
<evidence type="ECO:0000313" key="1">
    <source>
        <dbReference type="EMBL" id="KAH7987384.1"/>
    </source>
</evidence>